<sequence length="118" mass="12733">MAPSPFRILPVILLTSMLTLATGAEAEQAKLPLEVSNAAAATCLKAKETLPQIPAIRRTPDTVGDMSNITGTQVVKDEIIVSWDIQNLHADKKFRLALRGVCHVSSDGRTLKSIKVVE</sequence>
<feature type="chain" id="PRO_5046089479" evidence="1">
    <location>
        <begin position="27"/>
        <end position="118"/>
    </location>
</feature>
<dbReference type="RefSeq" id="WP_167671075.1">
    <property type="nucleotide sequence ID" value="NZ_JAATJS010000001.1"/>
</dbReference>
<evidence type="ECO:0000313" key="2">
    <source>
        <dbReference type="EMBL" id="NIX75171.1"/>
    </source>
</evidence>
<proteinExistence type="predicted"/>
<organism evidence="2 3">
    <name type="scientific">Microvirga terricola</name>
    <dbReference type="NCBI Taxonomy" id="2719797"/>
    <lineage>
        <taxon>Bacteria</taxon>
        <taxon>Pseudomonadati</taxon>
        <taxon>Pseudomonadota</taxon>
        <taxon>Alphaproteobacteria</taxon>
        <taxon>Hyphomicrobiales</taxon>
        <taxon>Methylobacteriaceae</taxon>
        <taxon>Microvirga</taxon>
    </lineage>
</organism>
<dbReference type="Proteomes" id="UP000707352">
    <property type="component" value="Unassembled WGS sequence"/>
</dbReference>
<accession>A0ABX0V873</accession>
<keyword evidence="3" id="KW-1185">Reference proteome</keyword>
<gene>
    <name evidence="2" type="ORF">HB375_00905</name>
</gene>
<reference evidence="2 3" key="1">
    <citation type="submission" date="2020-03" db="EMBL/GenBank/DDBJ databases">
        <title>The genome sequence of Microvirga sp. c23x22.</title>
        <authorList>
            <person name="Zhang X."/>
        </authorList>
    </citation>
    <scope>NUCLEOTIDE SEQUENCE [LARGE SCALE GENOMIC DNA]</scope>
    <source>
        <strain evidence="3">c23x22</strain>
    </source>
</reference>
<evidence type="ECO:0000313" key="3">
    <source>
        <dbReference type="Proteomes" id="UP000707352"/>
    </source>
</evidence>
<dbReference type="EMBL" id="JAATJS010000001">
    <property type="protein sequence ID" value="NIX75171.1"/>
    <property type="molecule type" value="Genomic_DNA"/>
</dbReference>
<comment type="caution">
    <text evidence="2">The sequence shown here is derived from an EMBL/GenBank/DDBJ whole genome shotgun (WGS) entry which is preliminary data.</text>
</comment>
<name>A0ABX0V873_9HYPH</name>
<feature type="signal peptide" evidence="1">
    <location>
        <begin position="1"/>
        <end position="26"/>
    </location>
</feature>
<protein>
    <submittedName>
        <fullName evidence="2">Uncharacterized protein</fullName>
    </submittedName>
</protein>
<keyword evidence="1" id="KW-0732">Signal</keyword>
<evidence type="ECO:0000256" key="1">
    <source>
        <dbReference type="SAM" id="SignalP"/>
    </source>
</evidence>